<dbReference type="InterPro" id="IPR015421">
    <property type="entry name" value="PyrdxlP-dep_Trfase_major"/>
</dbReference>
<dbReference type="EMBL" id="CZRL01000041">
    <property type="protein sequence ID" value="CUS50859.1"/>
    <property type="molecule type" value="Genomic_DNA"/>
</dbReference>
<feature type="domain" description="Aminotransferase class V" evidence="4">
    <location>
        <begin position="51"/>
        <end position="332"/>
    </location>
</feature>
<evidence type="ECO:0000259" key="4">
    <source>
        <dbReference type="Pfam" id="PF00266"/>
    </source>
</evidence>
<keyword evidence="3" id="KW-0663">Pyridoxal phosphate</keyword>
<organism evidence="5">
    <name type="scientific">hydrothermal vent metagenome</name>
    <dbReference type="NCBI Taxonomy" id="652676"/>
    <lineage>
        <taxon>unclassified sequences</taxon>
        <taxon>metagenomes</taxon>
        <taxon>ecological metagenomes</taxon>
    </lineage>
</organism>
<evidence type="ECO:0000256" key="3">
    <source>
        <dbReference type="ARBA" id="ARBA00022898"/>
    </source>
</evidence>
<dbReference type="GO" id="GO:0004760">
    <property type="term" value="F:L-serine-pyruvate transaminase activity"/>
    <property type="evidence" value="ECO:0007669"/>
    <property type="project" value="TreeGrafter"/>
</dbReference>
<dbReference type="EC" id="2.6.1.45" evidence="5"/>
<comment type="similarity">
    <text evidence="2">Belongs to the class-V pyridoxal-phosphate-dependent aminotransferase family.</text>
</comment>
<dbReference type="InterPro" id="IPR015424">
    <property type="entry name" value="PyrdxlP-dep_Trfase"/>
</dbReference>
<dbReference type="PIRSF" id="PIRSF000524">
    <property type="entry name" value="SPT"/>
    <property type="match status" value="1"/>
</dbReference>
<dbReference type="InterPro" id="IPR015422">
    <property type="entry name" value="PyrdxlP-dep_Trfase_small"/>
</dbReference>
<dbReference type="InterPro" id="IPR024169">
    <property type="entry name" value="SP_NH2Trfase/AEP_transaminase"/>
</dbReference>
<keyword evidence="5" id="KW-0032">Aminotransferase</keyword>
<dbReference type="Gene3D" id="3.90.1150.10">
    <property type="entry name" value="Aspartate Aminotransferase, domain 1"/>
    <property type="match status" value="1"/>
</dbReference>
<accession>A0A160TTT8</accession>
<dbReference type="FunFam" id="3.90.1150.10:FF:000204">
    <property type="entry name" value="Hypothetical aminotransferase"/>
    <property type="match status" value="1"/>
</dbReference>
<reference evidence="5" key="1">
    <citation type="submission" date="2015-10" db="EMBL/GenBank/DDBJ databases">
        <authorList>
            <person name="Gilbert D.G."/>
        </authorList>
    </citation>
    <scope>NUCLEOTIDE SEQUENCE</scope>
</reference>
<gene>
    <name evidence="5" type="ORF">MGWOODY_XGa545</name>
</gene>
<sequence>MMTVSLSSGRDLFMTPGPSVMPDRVLNAMHQAAPNIYEGELIDTTDSILSDLAAFAGTQGRTALYICNGHGVWEAAISNLFEPGDQVLVLNSGTFGGGWANLARVMGIDVIELDFGRHDPIDPDQLRDQLSADKAHNIKGVLGVHTDTASSVLNDLPAIRRAIDDAGHPALFVVDAIASFGCDRYEMDAWGIDVTVTACQKGLMTPPGLGYLIFNHHAELASQKIAKRSPYWDWEPRIKPEVFYQRFCGTAPTHLLFAQRAALDMISEEGYETIWLRHAALARAVWAAVSAWGVAGPLQCNIKEEAYRSNAVTTIRADGHDMALMRQWCEREAGLVLGLGLGFDLPEYMDGRSVFRIGHMGHLNPPMLLGALATIDASFKALDFPHGNGAVEAAASTLASSG</sequence>
<protein>
    <submittedName>
        <fullName evidence="5">Serine--glyoxylate aminotransferase</fullName>
        <ecNumber evidence="5">2.6.1.45</ecNumber>
    </submittedName>
</protein>
<dbReference type="Pfam" id="PF00266">
    <property type="entry name" value="Aminotran_5"/>
    <property type="match status" value="1"/>
</dbReference>
<dbReference type="GO" id="GO:0019265">
    <property type="term" value="P:glycine biosynthetic process, by transamination of glyoxylate"/>
    <property type="evidence" value="ECO:0007669"/>
    <property type="project" value="TreeGrafter"/>
</dbReference>
<evidence type="ECO:0000256" key="2">
    <source>
        <dbReference type="ARBA" id="ARBA00009236"/>
    </source>
</evidence>
<evidence type="ECO:0000256" key="1">
    <source>
        <dbReference type="ARBA" id="ARBA00001933"/>
    </source>
</evidence>
<dbReference type="GO" id="GO:0005777">
    <property type="term" value="C:peroxisome"/>
    <property type="evidence" value="ECO:0007669"/>
    <property type="project" value="TreeGrafter"/>
</dbReference>
<name>A0A160TTT8_9ZZZZ</name>
<dbReference type="AlphaFoldDB" id="A0A160TTT8"/>
<dbReference type="Gene3D" id="3.40.640.10">
    <property type="entry name" value="Type I PLP-dependent aspartate aminotransferase-like (Major domain)"/>
    <property type="match status" value="1"/>
</dbReference>
<proteinExistence type="inferred from homology"/>
<dbReference type="SUPFAM" id="SSF53383">
    <property type="entry name" value="PLP-dependent transferases"/>
    <property type="match status" value="1"/>
</dbReference>
<dbReference type="InterPro" id="IPR000192">
    <property type="entry name" value="Aminotrans_V_dom"/>
</dbReference>
<dbReference type="PANTHER" id="PTHR21152">
    <property type="entry name" value="AMINOTRANSFERASE CLASS V"/>
    <property type="match status" value="1"/>
</dbReference>
<dbReference type="GO" id="GO:0050281">
    <property type="term" value="F:L-serine-glyoxylate transaminase activity"/>
    <property type="evidence" value="ECO:0007669"/>
    <property type="project" value="UniProtKB-EC"/>
</dbReference>
<dbReference type="PANTHER" id="PTHR21152:SF40">
    <property type="entry name" value="ALANINE--GLYOXYLATE AMINOTRANSFERASE"/>
    <property type="match status" value="1"/>
</dbReference>
<evidence type="ECO:0000313" key="5">
    <source>
        <dbReference type="EMBL" id="CUS50859.1"/>
    </source>
</evidence>
<dbReference type="GO" id="GO:0008453">
    <property type="term" value="F:alanine-glyoxylate transaminase activity"/>
    <property type="evidence" value="ECO:0007669"/>
    <property type="project" value="TreeGrafter"/>
</dbReference>
<keyword evidence="5" id="KW-0808">Transferase</keyword>
<comment type="cofactor">
    <cofactor evidence="1">
        <name>pyridoxal 5'-phosphate</name>
        <dbReference type="ChEBI" id="CHEBI:597326"/>
    </cofactor>
</comment>